<proteinExistence type="predicted"/>
<gene>
    <name evidence="2" type="ORF">UT34_C0001G0173</name>
</gene>
<evidence type="ECO:0000313" key="3">
    <source>
        <dbReference type="Proteomes" id="UP000034799"/>
    </source>
</evidence>
<reference evidence="2 3" key="1">
    <citation type="journal article" date="2015" name="Nature">
        <title>rRNA introns, odd ribosomes, and small enigmatic genomes across a large radiation of phyla.</title>
        <authorList>
            <person name="Brown C.T."/>
            <person name="Hug L.A."/>
            <person name="Thomas B.C."/>
            <person name="Sharon I."/>
            <person name="Castelle C.J."/>
            <person name="Singh A."/>
            <person name="Wilkins M.J."/>
            <person name="Williams K.H."/>
            <person name="Banfield J.F."/>
        </authorList>
    </citation>
    <scope>NUCLEOTIDE SEQUENCE [LARGE SCALE GENOMIC DNA]</scope>
</reference>
<dbReference type="Proteomes" id="UP000034799">
    <property type="component" value="Unassembled WGS sequence"/>
</dbReference>
<dbReference type="AlphaFoldDB" id="A0A0G0MSL8"/>
<evidence type="ECO:0000313" key="2">
    <source>
        <dbReference type="EMBL" id="KKR06133.1"/>
    </source>
</evidence>
<name>A0A0G0MSL8_9BACT</name>
<dbReference type="EMBL" id="LBWK01000001">
    <property type="protein sequence ID" value="KKR06133.1"/>
    <property type="molecule type" value="Genomic_DNA"/>
</dbReference>
<evidence type="ECO:0000256" key="1">
    <source>
        <dbReference type="SAM" id="MobiDB-lite"/>
    </source>
</evidence>
<accession>A0A0G0MSL8</accession>
<organism evidence="2 3">
    <name type="scientific">candidate division WS6 bacterium GW2011_GWF2_39_15</name>
    <dbReference type="NCBI Taxonomy" id="1619100"/>
    <lineage>
        <taxon>Bacteria</taxon>
        <taxon>Candidatus Dojkabacteria</taxon>
    </lineage>
</organism>
<comment type="caution">
    <text evidence="2">The sequence shown here is derived from an EMBL/GenBank/DDBJ whole genome shotgun (WGS) entry which is preliminary data.</text>
</comment>
<sequence length="65" mass="7310">MEVKCDMQGSLDTRPTEKPEAAPTRMYPQAQCAVQLPKELEAIRVVNTVAEAIVEEAERINRILK</sequence>
<feature type="region of interest" description="Disordered" evidence="1">
    <location>
        <begin position="1"/>
        <end position="26"/>
    </location>
</feature>
<protein>
    <submittedName>
        <fullName evidence="2">Uncharacterized protein</fullName>
    </submittedName>
</protein>